<accession>A0A0G1RXB6</accession>
<evidence type="ECO:0000256" key="1">
    <source>
        <dbReference type="SAM" id="Phobius"/>
    </source>
</evidence>
<keyword evidence="1" id="KW-0812">Transmembrane</keyword>
<comment type="caution">
    <text evidence="2">The sequence shown here is derived from an EMBL/GenBank/DDBJ whole genome shotgun (WGS) entry which is preliminary data.</text>
</comment>
<dbReference type="Proteomes" id="UP000033860">
    <property type="component" value="Unassembled WGS sequence"/>
</dbReference>
<name>A0A0G1RXB6_9BACT</name>
<dbReference type="AlphaFoldDB" id="A0A0G1RXB6"/>
<feature type="transmembrane region" description="Helical" evidence="1">
    <location>
        <begin position="192"/>
        <end position="213"/>
    </location>
</feature>
<dbReference type="InterPro" id="IPR010390">
    <property type="entry name" value="ABC-2_transporter-like"/>
</dbReference>
<feature type="transmembrane region" description="Helical" evidence="1">
    <location>
        <begin position="220"/>
        <end position="242"/>
    </location>
</feature>
<feature type="transmembrane region" description="Helical" evidence="1">
    <location>
        <begin position="29"/>
        <end position="49"/>
    </location>
</feature>
<evidence type="ECO:0000313" key="2">
    <source>
        <dbReference type="EMBL" id="KKU61984.1"/>
    </source>
</evidence>
<gene>
    <name evidence="2" type="ORF">UX85_C0001G0198</name>
</gene>
<organism evidence="2 3">
    <name type="scientific">Candidatus Beckwithbacteria bacterium GW2011_GWB1_47_15</name>
    <dbReference type="NCBI Taxonomy" id="1618371"/>
    <lineage>
        <taxon>Bacteria</taxon>
        <taxon>Candidatus Beckwithiibacteriota</taxon>
    </lineage>
</organism>
<protein>
    <submittedName>
        <fullName evidence="2">Uncharacterized protein</fullName>
    </submittedName>
</protein>
<evidence type="ECO:0000313" key="3">
    <source>
        <dbReference type="Proteomes" id="UP000033860"/>
    </source>
</evidence>
<feature type="transmembrane region" description="Helical" evidence="1">
    <location>
        <begin position="108"/>
        <end position="131"/>
    </location>
</feature>
<dbReference type="PANTHER" id="PTHR36833">
    <property type="entry name" value="SLR0610 PROTEIN-RELATED"/>
    <property type="match status" value="1"/>
</dbReference>
<dbReference type="EMBL" id="LCNT01000001">
    <property type="protein sequence ID" value="KKU61984.1"/>
    <property type="molecule type" value="Genomic_DNA"/>
</dbReference>
<feature type="transmembrane region" description="Helical" evidence="1">
    <location>
        <begin position="143"/>
        <end position="172"/>
    </location>
</feature>
<reference evidence="2 3" key="1">
    <citation type="journal article" date="2015" name="Nature">
        <title>rRNA introns, odd ribosomes, and small enigmatic genomes across a large radiation of phyla.</title>
        <authorList>
            <person name="Brown C.T."/>
            <person name="Hug L.A."/>
            <person name="Thomas B.C."/>
            <person name="Sharon I."/>
            <person name="Castelle C.J."/>
            <person name="Singh A."/>
            <person name="Wilkins M.J."/>
            <person name="Williams K.H."/>
            <person name="Banfield J.F."/>
        </authorList>
    </citation>
    <scope>NUCLEOTIDE SEQUENCE [LARGE SCALE GENOMIC DNA]</scope>
</reference>
<feature type="transmembrane region" description="Helical" evidence="1">
    <location>
        <begin position="61"/>
        <end position="88"/>
    </location>
</feature>
<dbReference type="Pfam" id="PF06182">
    <property type="entry name" value="ABC2_membrane_6"/>
    <property type="match status" value="1"/>
</dbReference>
<keyword evidence="1" id="KW-0472">Membrane</keyword>
<proteinExistence type="predicted"/>
<keyword evidence="1" id="KW-1133">Transmembrane helix</keyword>
<sequence length="259" mass="29269">MRFKTYSKYWLKTSALTLQSLLATRLSSFLFLAGKFVRFFFFLAFLFVLKDRLGTIAGYSLDQVIIFFLVYNLFDLFGQFFYRGIYWFREEIVSGSFDFTLAKPLNPLFQILTAHTDFLDLPLLLVVIVALGWRLNSVSAPDLVSFAFLSLAAVIIVTAIHIAVAAVGVITTEVDHTIWIFRDLASMGRVPIDIYVESVRAFLTFVVPIALVFTFPAKALLGFLTPVTIAGVLAASVFIWWLSLKFWHYALTQYSSASS</sequence>
<dbReference type="PANTHER" id="PTHR36833:SF1">
    <property type="entry name" value="INTEGRAL MEMBRANE TRANSPORT PROTEIN"/>
    <property type="match status" value="1"/>
</dbReference>